<gene>
    <name evidence="1" type="ordered locus">Halru_2127</name>
</gene>
<reference evidence="1" key="1">
    <citation type="submission" date="2011-09" db="EMBL/GenBank/DDBJ databases">
        <title>Complete sequence of Halovivax ruber XH-70.</title>
        <authorList>
            <consortium name="US DOE Joint Genome Institute"/>
            <person name="Lucas S."/>
            <person name="Han J."/>
            <person name="Lapidus A."/>
            <person name="Cheng J.-F."/>
            <person name="Goodwin L."/>
            <person name="Pitluck S."/>
            <person name="Peters L."/>
            <person name="Mikhailova N."/>
            <person name="Davenport K."/>
            <person name="Detter J.C."/>
            <person name="Han C."/>
            <person name="Tapia R."/>
            <person name="Land M."/>
            <person name="Hauser L."/>
            <person name="Kyrpides N."/>
            <person name="Ivanova N."/>
            <person name="Pagani I."/>
            <person name="Sproer C."/>
            <person name="Anderson I."/>
            <person name="Woyke T."/>
        </authorList>
    </citation>
    <scope>NUCLEOTIDE SEQUENCE</scope>
    <source>
        <strain evidence="1">XH-70</strain>
    </source>
</reference>
<keyword evidence="2" id="KW-1185">Reference proteome</keyword>
<evidence type="ECO:0000313" key="2">
    <source>
        <dbReference type="Proteomes" id="UP000010846"/>
    </source>
</evidence>
<dbReference type="EMBL" id="CP003050">
    <property type="protein sequence ID" value="AGB16716.1"/>
    <property type="molecule type" value="Genomic_DNA"/>
</dbReference>
<dbReference type="KEGG" id="hru:Halru_2127"/>
<accession>L0IER6</accession>
<dbReference type="HOGENOM" id="CLU_3178500_0_0_2"/>
<proteinExistence type="predicted"/>
<evidence type="ECO:0000313" key="1">
    <source>
        <dbReference type="EMBL" id="AGB16716.1"/>
    </source>
</evidence>
<dbReference type="STRING" id="797302.Halru_2127"/>
<protein>
    <submittedName>
        <fullName evidence="1">Uncharacterized protein</fullName>
    </submittedName>
</protein>
<organism evidence="1 2">
    <name type="scientific">Halovivax ruber (strain DSM 18193 / JCM 13892 / XH-70)</name>
    <dbReference type="NCBI Taxonomy" id="797302"/>
    <lineage>
        <taxon>Archaea</taxon>
        <taxon>Methanobacteriati</taxon>
        <taxon>Methanobacteriota</taxon>
        <taxon>Stenosarchaea group</taxon>
        <taxon>Halobacteria</taxon>
        <taxon>Halobacteriales</taxon>
        <taxon>Natrialbaceae</taxon>
        <taxon>Halovivax</taxon>
    </lineage>
</organism>
<dbReference type="Proteomes" id="UP000010846">
    <property type="component" value="Chromosome"/>
</dbReference>
<name>L0IER6_HALRX</name>
<dbReference type="AlphaFoldDB" id="L0IER6"/>
<sequence>MLRNPPPRQKALVHQWYSQPKHYPEFVWDSKLIEDLVLRLGNLKVN</sequence>